<keyword evidence="5" id="KW-1185">Reference proteome</keyword>
<dbReference type="PANTHER" id="PTHR23288:SF8">
    <property type="entry name" value="RNA POLYMERASE II ELONGATION FACTOR ELL2"/>
    <property type="match status" value="1"/>
</dbReference>
<evidence type="ECO:0000259" key="3">
    <source>
        <dbReference type="PROSITE" id="PS51980"/>
    </source>
</evidence>
<gene>
    <name evidence="4" type="primary">Ell_1</name>
    <name evidence="4" type="ORF">TYRSAV_R15015</name>
</gene>
<organism evidence="4 5">
    <name type="scientific">Tyrannus savana</name>
    <name type="common">Fork-tailed flycatcher</name>
    <name type="synonym">Muscivora tyrannus</name>
    <dbReference type="NCBI Taxonomy" id="137541"/>
    <lineage>
        <taxon>Eukaryota</taxon>
        <taxon>Metazoa</taxon>
        <taxon>Chordata</taxon>
        <taxon>Craniata</taxon>
        <taxon>Vertebrata</taxon>
        <taxon>Euteleostomi</taxon>
        <taxon>Archelosauria</taxon>
        <taxon>Archosauria</taxon>
        <taxon>Dinosauria</taxon>
        <taxon>Saurischia</taxon>
        <taxon>Theropoda</taxon>
        <taxon>Coelurosauria</taxon>
        <taxon>Aves</taxon>
        <taxon>Neognathae</taxon>
        <taxon>Neoaves</taxon>
        <taxon>Telluraves</taxon>
        <taxon>Australaves</taxon>
        <taxon>Passeriformes</taxon>
        <taxon>Tyrannidae</taxon>
        <taxon>Tyrannus</taxon>
    </lineage>
</organism>
<dbReference type="SUPFAM" id="SSF144292">
    <property type="entry name" value="occludin/ELL-like"/>
    <property type="match status" value="1"/>
</dbReference>
<dbReference type="GO" id="GO:0032968">
    <property type="term" value="P:positive regulation of transcription elongation by RNA polymerase II"/>
    <property type="evidence" value="ECO:0007669"/>
    <property type="project" value="TreeGrafter"/>
</dbReference>
<dbReference type="GO" id="GO:0000987">
    <property type="term" value="F:cis-regulatory region sequence-specific DNA binding"/>
    <property type="evidence" value="ECO:0007669"/>
    <property type="project" value="TreeGrafter"/>
</dbReference>
<comment type="similarity">
    <text evidence="1 2">Belongs to the ELL/occludin family.</text>
</comment>
<accession>A0A7L0XKY8</accession>
<dbReference type="InterPro" id="IPR010844">
    <property type="entry name" value="Occludin_ELL"/>
</dbReference>
<dbReference type="PANTHER" id="PTHR23288">
    <property type="entry name" value="OCCLUDIN AND RNA POLYMERASE II ELONGATION FACTOR ELL"/>
    <property type="match status" value="1"/>
</dbReference>
<proteinExistence type="inferred from homology"/>
<dbReference type="InterPro" id="IPR031176">
    <property type="entry name" value="ELL/occludin"/>
</dbReference>
<dbReference type="Gene3D" id="6.10.140.340">
    <property type="match status" value="1"/>
</dbReference>
<dbReference type="GO" id="GO:0008023">
    <property type="term" value="C:transcription elongation factor complex"/>
    <property type="evidence" value="ECO:0007669"/>
    <property type="project" value="TreeGrafter"/>
</dbReference>
<evidence type="ECO:0000256" key="1">
    <source>
        <dbReference type="ARBA" id="ARBA00009171"/>
    </source>
</evidence>
<dbReference type="Proteomes" id="UP000537779">
    <property type="component" value="Unassembled WGS sequence"/>
</dbReference>
<sequence length="75" mass="8825">ITKCFPSSIRKYVAIVSYEQRQSYKDDFNAEYGEYQNLLAQIDNITKKFRNFNEQLKCVTQGSTAYQVKKDETVK</sequence>
<dbReference type="EMBL" id="VXAW01008621">
    <property type="protein sequence ID" value="NXM04722.1"/>
    <property type="molecule type" value="Genomic_DNA"/>
</dbReference>
<dbReference type="GO" id="GO:0042795">
    <property type="term" value="P:snRNA transcription by RNA polymerase II"/>
    <property type="evidence" value="ECO:0007669"/>
    <property type="project" value="TreeGrafter"/>
</dbReference>
<evidence type="ECO:0000256" key="2">
    <source>
        <dbReference type="PROSITE-ProRule" id="PRU01324"/>
    </source>
</evidence>
<feature type="domain" description="OCEL" evidence="3">
    <location>
        <begin position="6"/>
        <end position="75"/>
    </location>
</feature>
<dbReference type="Pfam" id="PF07303">
    <property type="entry name" value="Occludin_ELL"/>
    <property type="match status" value="1"/>
</dbReference>
<evidence type="ECO:0000313" key="5">
    <source>
        <dbReference type="Proteomes" id="UP000537779"/>
    </source>
</evidence>
<comment type="caution">
    <text evidence="4">The sequence shown here is derived from an EMBL/GenBank/DDBJ whole genome shotgun (WGS) entry which is preliminary data.</text>
</comment>
<name>A0A7L0XKY8_TYRSA</name>
<feature type="non-terminal residue" evidence="4">
    <location>
        <position position="1"/>
    </location>
</feature>
<dbReference type="PROSITE" id="PS51980">
    <property type="entry name" value="OCEL"/>
    <property type="match status" value="1"/>
</dbReference>
<evidence type="ECO:0000313" key="4">
    <source>
        <dbReference type="EMBL" id="NXM04722.1"/>
    </source>
</evidence>
<dbReference type="AlphaFoldDB" id="A0A7L0XKY8"/>
<feature type="non-terminal residue" evidence="4">
    <location>
        <position position="75"/>
    </location>
</feature>
<reference evidence="4 5" key="1">
    <citation type="submission" date="2019-09" db="EMBL/GenBank/DDBJ databases">
        <title>Bird 10,000 Genomes (B10K) Project - Family phase.</title>
        <authorList>
            <person name="Zhang G."/>
        </authorList>
    </citation>
    <scope>NUCLEOTIDE SEQUENCE [LARGE SCALE GENOMIC DNA]</scope>
    <source>
        <strain evidence="4">B10K-DU-001-37</strain>
        <tissue evidence="4">Muscle</tissue>
    </source>
</reference>
<protein>
    <submittedName>
        <fullName evidence="4">ELL factor</fullName>
    </submittedName>
</protein>